<evidence type="ECO:0000313" key="1">
    <source>
        <dbReference type="EMBL" id="PIP23530.1"/>
    </source>
</evidence>
<dbReference type="AlphaFoldDB" id="A0A2G9YWE1"/>
<proteinExistence type="predicted"/>
<accession>A0A2G9YWE1</accession>
<organism evidence="1 2">
    <name type="scientific">Candidatus Nealsonbacteria bacterium CG23_combo_of_CG06-09_8_20_14_all_38_19</name>
    <dbReference type="NCBI Taxonomy" id="1974721"/>
    <lineage>
        <taxon>Bacteria</taxon>
        <taxon>Candidatus Nealsoniibacteriota</taxon>
    </lineage>
</organism>
<evidence type="ECO:0000313" key="2">
    <source>
        <dbReference type="Proteomes" id="UP000230273"/>
    </source>
</evidence>
<comment type="caution">
    <text evidence="1">The sequence shown here is derived from an EMBL/GenBank/DDBJ whole genome shotgun (WGS) entry which is preliminary data.</text>
</comment>
<protein>
    <submittedName>
        <fullName evidence="1">Uncharacterized protein</fullName>
    </submittedName>
</protein>
<sequence>MGTGKDKQIAREIMEYNIDRDPVGRTLTPQAREGAIKFAVDVWKGNMGNGQASQLGIQHATHDVLKQSQ</sequence>
<reference evidence="1 2" key="1">
    <citation type="submission" date="2017-09" db="EMBL/GenBank/DDBJ databases">
        <title>Depth-based differentiation of microbial function through sediment-hosted aquifers and enrichment of novel symbionts in the deep terrestrial subsurface.</title>
        <authorList>
            <person name="Probst A.J."/>
            <person name="Ladd B."/>
            <person name="Jarett J.K."/>
            <person name="Geller-Mcgrath D.E."/>
            <person name="Sieber C.M."/>
            <person name="Emerson J.B."/>
            <person name="Anantharaman K."/>
            <person name="Thomas B.C."/>
            <person name="Malmstrom R."/>
            <person name="Stieglmeier M."/>
            <person name="Klingl A."/>
            <person name="Woyke T."/>
            <person name="Ryan C.M."/>
            <person name="Banfield J.F."/>
        </authorList>
    </citation>
    <scope>NUCLEOTIDE SEQUENCE [LARGE SCALE GENOMIC DNA]</scope>
    <source>
        <strain evidence="1">CG23_combo_of_CG06-09_8_20_14_all_38_19</strain>
    </source>
</reference>
<dbReference type="EMBL" id="PCRP01000045">
    <property type="protein sequence ID" value="PIP23530.1"/>
    <property type="molecule type" value="Genomic_DNA"/>
</dbReference>
<name>A0A2G9YWE1_9BACT</name>
<gene>
    <name evidence="1" type="ORF">COX36_02805</name>
</gene>
<dbReference type="Proteomes" id="UP000230273">
    <property type="component" value="Unassembled WGS sequence"/>
</dbReference>